<organism evidence="2">
    <name type="scientific">marine sediment metagenome</name>
    <dbReference type="NCBI Taxonomy" id="412755"/>
    <lineage>
        <taxon>unclassified sequences</taxon>
        <taxon>metagenomes</taxon>
        <taxon>ecological metagenomes</taxon>
    </lineage>
</organism>
<proteinExistence type="predicted"/>
<feature type="compositionally biased region" description="Basic and acidic residues" evidence="1">
    <location>
        <begin position="20"/>
        <end position="35"/>
    </location>
</feature>
<evidence type="ECO:0000256" key="1">
    <source>
        <dbReference type="SAM" id="MobiDB-lite"/>
    </source>
</evidence>
<evidence type="ECO:0000313" key="2">
    <source>
        <dbReference type="EMBL" id="KKN72641.1"/>
    </source>
</evidence>
<dbReference type="EMBL" id="LAZR01000358">
    <property type="protein sequence ID" value="KKN72641.1"/>
    <property type="molecule type" value="Genomic_DNA"/>
</dbReference>
<accession>A0A0F9VGJ6</accession>
<sequence>MSKSTRAQRRRSKRSNLSKSKRDEMASQHFNERKARLSSTPAPTDNDRLGEPAPGAIEKIMEAVKPVSSARRAFQDV</sequence>
<gene>
    <name evidence="2" type="ORF">LCGC14_0408830</name>
</gene>
<comment type="caution">
    <text evidence="2">The sequence shown here is derived from an EMBL/GenBank/DDBJ whole genome shotgun (WGS) entry which is preliminary data.</text>
</comment>
<feature type="compositionally biased region" description="Basic residues" evidence="1">
    <location>
        <begin position="1"/>
        <end position="16"/>
    </location>
</feature>
<reference evidence="2" key="1">
    <citation type="journal article" date="2015" name="Nature">
        <title>Complex archaea that bridge the gap between prokaryotes and eukaryotes.</title>
        <authorList>
            <person name="Spang A."/>
            <person name="Saw J.H."/>
            <person name="Jorgensen S.L."/>
            <person name="Zaremba-Niedzwiedzka K."/>
            <person name="Martijn J."/>
            <person name="Lind A.E."/>
            <person name="van Eijk R."/>
            <person name="Schleper C."/>
            <person name="Guy L."/>
            <person name="Ettema T.J."/>
        </authorList>
    </citation>
    <scope>NUCLEOTIDE SEQUENCE</scope>
</reference>
<dbReference type="AlphaFoldDB" id="A0A0F9VGJ6"/>
<protein>
    <submittedName>
        <fullName evidence="2">Uncharacterized protein</fullName>
    </submittedName>
</protein>
<feature type="region of interest" description="Disordered" evidence="1">
    <location>
        <begin position="1"/>
        <end position="53"/>
    </location>
</feature>
<name>A0A0F9VGJ6_9ZZZZ</name>